<dbReference type="AlphaFoldDB" id="A0A9N8KNW7"/>
<feature type="compositionally biased region" description="Polar residues" evidence="1">
    <location>
        <begin position="277"/>
        <end position="286"/>
    </location>
</feature>
<dbReference type="EMBL" id="CAINUL010000016">
    <property type="protein sequence ID" value="CAD0113345.1"/>
    <property type="molecule type" value="Genomic_DNA"/>
</dbReference>
<keyword evidence="3" id="KW-1185">Reference proteome</keyword>
<sequence length="349" mass="39862">MDHKLPYIFQEDAYWAAEPDEMSLYANLVVACAENHLSPFAAAQEITDTLAHEAWKNKDEIDLHNEDRPYNTNTALVAVLICSCISSFPPHSIVHERLFNMIRSFVKVEKRPIPNSMLDRTGKFRYGDHDALEESRPTVLLWEDLSPLSFSSSCEWLADIGETWTGVEKCGSREQQRWRNLSFFSARLAIEGIEHVGWRSPLQRLLPEYGMPSQKTIGYSGFLAGQILAAAQWFVPKDRAIWVWRACRDCEKLCKHNPRLADGPGSSAGGKQKSQEEQQPAETIPNNKALRDLARSEGWLWTFDNWKLWQTAFTEVVGSVNNVRVHEVVRGEASKALKIMEELETYHEI</sequence>
<feature type="region of interest" description="Disordered" evidence="1">
    <location>
        <begin position="259"/>
        <end position="288"/>
    </location>
</feature>
<name>A0A9N8KNW7_9PEZI</name>
<evidence type="ECO:0000313" key="2">
    <source>
        <dbReference type="EMBL" id="CAD0113345.1"/>
    </source>
</evidence>
<gene>
    <name evidence="2" type="ORF">AWRI4620_LOCUS7600</name>
</gene>
<dbReference type="Pfam" id="PF12311">
    <property type="entry name" value="DUF3632"/>
    <property type="match status" value="1"/>
</dbReference>
<protein>
    <submittedName>
        <fullName evidence="2">Uncharacterized protein</fullName>
    </submittedName>
</protein>
<dbReference type="PROSITE" id="PS51257">
    <property type="entry name" value="PROKAR_LIPOPROTEIN"/>
    <property type="match status" value="1"/>
</dbReference>
<reference evidence="2" key="1">
    <citation type="submission" date="2020-06" db="EMBL/GenBank/DDBJ databases">
        <authorList>
            <person name="Onetto C."/>
        </authorList>
    </citation>
    <scope>NUCLEOTIDE SEQUENCE</scope>
</reference>
<organism evidence="2 3">
    <name type="scientific">Aureobasidium uvarum</name>
    <dbReference type="NCBI Taxonomy" id="2773716"/>
    <lineage>
        <taxon>Eukaryota</taxon>
        <taxon>Fungi</taxon>
        <taxon>Dikarya</taxon>
        <taxon>Ascomycota</taxon>
        <taxon>Pezizomycotina</taxon>
        <taxon>Dothideomycetes</taxon>
        <taxon>Dothideomycetidae</taxon>
        <taxon>Dothideales</taxon>
        <taxon>Saccotheciaceae</taxon>
        <taxon>Aureobasidium</taxon>
    </lineage>
</organism>
<dbReference type="Proteomes" id="UP000745764">
    <property type="component" value="Unassembled WGS sequence"/>
</dbReference>
<proteinExistence type="predicted"/>
<evidence type="ECO:0000256" key="1">
    <source>
        <dbReference type="SAM" id="MobiDB-lite"/>
    </source>
</evidence>
<comment type="caution">
    <text evidence="2">The sequence shown here is derived from an EMBL/GenBank/DDBJ whole genome shotgun (WGS) entry which is preliminary data.</text>
</comment>
<evidence type="ECO:0000313" key="3">
    <source>
        <dbReference type="Proteomes" id="UP000745764"/>
    </source>
</evidence>
<dbReference type="OrthoDB" id="3912320at2759"/>
<dbReference type="InterPro" id="IPR022085">
    <property type="entry name" value="OpdG"/>
</dbReference>
<accession>A0A9N8KNW7</accession>